<organism evidence="1 2">
    <name type="scientific">Diphasiastrum complanatum</name>
    <name type="common">Issler's clubmoss</name>
    <name type="synonym">Lycopodium complanatum</name>
    <dbReference type="NCBI Taxonomy" id="34168"/>
    <lineage>
        <taxon>Eukaryota</taxon>
        <taxon>Viridiplantae</taxon>
        <taxon>Streptophyta</taxon>
        <taxon>Embryophyta</taxon>
        <taxon>Tracheophyta</taxon>
        <taxon>Lycopodiopsida</taxon>
        <taxon>Lycopodiales</taxon>
        <taxon>Lycopodiaceae</taxon>
        <taxon>Lycopodioideae</taxon>
        <taxon>Diphasiastrum</taxon>
    </lineage>
</organism>
<comment type="caution">
    <text evidence="1">The sequence shown here is derived from an EMBL/GenBank/DDBJ whole genome shotgun (WGS) entry which is preliminary data.</text>
</comment>
<proteinExistence type="predicted"/>
<evidence type="ECO:0000313" key="2">
    <source>
        <dbReference type="Proteomes" id="UP001162992"/>
    </source>
</evidence>
<name>A0ACC2AMK8_DIPCM</name>
<dbReference type="Proteomes" id="UP001162992">
    <property type="component" value="Chromosome 20"/>
</dbReference>
<dbReference type="EMBL" id="CM055111">
    <property type="protein sequence ID" value="KAJ7518755.1"/>
    <property type="molecule type" value="Genomic_DNA"/>
</dbReference>
<accession>A0ACC2AMK8</accession>
<gene>
    <name evidence="1" type="ORF">O6H91_20G006700</name>
</gene>
<keyword evidence="2" id="KW-1185">Reference proteome</keyword>
<sequence length="239" mass="26708">MAHSSVFSQPWLQTHYSHRSSPSPSPSSSSRCMLGRHDAKSVHFDLRTRRQFTSFMLKFSAGFSFIATHHAALAAEIKKAKKVYTNLEEAREAGEKLREERDTAEGPIIILPSGVKFRELEPGTGRRVSLGDIVSVQYIIYKMNGLYLDSLGYGKEGKDDVGETLTFQFGKNLVPKAVELGMEGMQLGGRRRILVRPQLGWVNGDILPHPTSSAAQRRMLNNLKQPLLFEVELVKILPA</sequence>
<protein>
    <submittedName>
        <fullName evidence="1">Uncharacterized protein</fullName>
    </submittedName>
</protein>
<evidence type="ECO:0000313" key="1">
    <source>
        <dbReference type="EMBL" id="KAJ7518755.1"/>
    </source>
</evidence>
<reference evidence="2" key="1">
    <citation type="journal article" date="2024" name="Proc. Natl. Acad. Sci. U.S.A.">
        <title>Extraordinary preservation of gene collinearity over three hundred million years revealed in homosporous lycophytes.</title>
        <authorList>
            <person name="Li C."/>
            <person name="Wickell D."/>
            <person name="Kuo L.Y."/>
            <person name="Chen X."/>
            <person name="Nie B."/>
            <person name="Liao X."/>
            <person name="Peng D."/>
            <person name="Ji J."/>
            <person name="Jenkins J."/>
            <person name="Williams M."/>
            <person name="Shu S."/>
            <person name="Plott C."/>
            <person name="Barry K."/>
            <person name="Rajasekar S."/>
            <person name="Grimwood J."/>
            <person name="Han X."/>
            <person name="Sun S."/>
            <person name="Hou Z."/>
            <person name="He W."/>
            <person name="Dai G."/>
            <person name="Sun C."/>
            <person name="Schmutz J."/>
            <person name="Leebens-Mack J.H."/>
            <person name="Li F.W."/>
            <person name="Wang L."/>
        </authorList>
    </citation>
    <scope>NUCLEOTIDE SEQUENCE [LARGE SCALE GENOMIC DNA]</scope>
    <source>
        <strain evidence="2">cv. PW_Plant_1</strain>
    </source>
</reference>